<evidence type="ECO:0008006" key="3">
    <source>
        <dbReference type="Google" id="ProtNLM"/>
    </source>
</evidence>
<name>A0A5J6WTL8_9GAMM</name>
<evidence type="ECO:0000313" key="2">
    <source>
        <dbReference type="Proteomes" id="UP000594034"/>
    </source>
</evidence>
<keyword evidence="2" id="KW-1185">Reference proteome</keyword>
<dbReference type="EMBL" id="CP040449">
    <property type="protein sequence ID" value="QFI53577.1"/>
    <property type="molecule type" value="Genomic_DNA"/>
</dbReference>
<protein>
    <recommendedName>
        <fullName evidence="3">Thioredoxin family protein</fullName>
    </recommendedName>
</protein>
<sequence>MRMVARRRREIVLLLAGLLAALLGGWFWWQRAAPVKAPEPIWLSGAAGAAQAQQQALSQGRPLLYLVERNPGHCRRCVLLHEQLFDNPEMATALAPFIRVRLNPDLGNESQRAMAQLPKVERYPEIFLQLAPSGPVLPIKVVIEASQIWVPRDDFQQGNHMPLSPASLDMALENTRRLLRP</sequence>
<dbReference type="AlphaFoldDB" id="A0A5J6WTL8"/>
<reference evidence="1 2" key="1">
    <citation type="submission" date="2019-05" db="EMBL/GenBank/DDBJ databases">
        <title>OXA-830, a novel chromosomally encoded expanded-spectrum class D beta-lactamase in Aeromonas simiae.</title>
        <authorList>
            <person name="Zhou W."/>
            <person name="Chen Q."/>
        </authorList>
    </citation>
    <scope>NUCLEOTIDE SEQUENCE [LARGE SCALE GENOMIC DNA]</scope>
    <source>
        <strain evidence="1 2">A6</strain>
    </source>
</reference>
<organism evidence="1 2">
    <name type="scientific">Aeromonas simiae</name>
    <dbReference type="NCBI Taxonomy" id="218936"/>
    <lineage>
        <taxon>Bacteria</taxon>
        <taxon>Pseudomonadati</taxon>
        <taxon>Pseudomonadota</taxon>
        <taxon>Gammaproteobacteria</taxon>
        <taxon>Aeromonadales</taxon>
        <taxon>Aeromonadaceae</taxon>
        <taxon>Aeromonas</taxon>
    </lineage>
</organism>
<proteinExistence type="predicted"/>
<evidence type="ECO:0000313" key="1">
    <source>
        <dbReference type="EMBL" id="QFI53577.1"/>
    </source>
</evidence>
<dbReference type="Proteomes" id="UP000594034">
    <property type="component" value="Chromosome"/>
</dbReference>
<dbReference type="KEGG" id="asim:FE240_01960"/>
<accession>A0A5J6WTL8</accession>
<gene>
    <name evidence="1" type="ORF">FE240_01960</name>
</gene>